<dbReference type="Proteomes" id="UP000000768">
    <property type="component" value="Chromosome 6"/>
</dbReference>
<gene>
    <name evidence="1" type="ORF">SORBI_3006G014566</name>
</gene>
<dbReference type="AlphaFoldDB" id="A0A1B6PJF0"/>
<dbReference type="Gramene" id="KXG25804">
    <property type="protein sequence ID" value="KXG25804"/>
    <property type="gene ID" value="SORBI_3006G014566"/>
</dbReference>
<organism evidence="1 2">
    <name type="scientific">Sorghum bicolor</name>
    <name type="common">Sorghum</name>
    <name type="synonym">Sorghum vulgare</name>
    <dbReference type="NCBI Taxonomy" id="4558"/>
    <lineage>
        <taxon>Eukaryota</taxon>
        <taxon>Viridiplantae</taxon>
        <taxon>Streptophyta</taxon>
        <taxon>Embryophyta</taxon>
        <taxon>Tracheophyta</taxon>
        <taxon>Spermatophyta</taxon>
        <taxon>Magnoliopsida</taxon>
        <taxon>Liliopsida</taxon>
        <taxon>Poales</taxon>
        <taxon>Poaceae</taxon>
        <taxon>PACMAD clade</taxon>
        <taxon>Panicoideae</taxon>
        <taxon>Andropogonodae</taxon>
        <taxon>Andropogoneae</taxon>
        <taxon>Sorghinae</taxon>
        <taxon>Sorghum</taxon>
    </lineage>
</organism>
<reference evidence="1 2" key="1">
    <citation type="journal article" date="2009" name="Nature">
        <title>The Sorghum bicolor genome and the diversification of grasses.</title>
        <authorList>
            <person name="Paterson A.H."/>
            <person name="Bowers J.E."/>
            <person name="Bruggmann R."/>
            <person name="Dubchak I."/>
            <person name="Grimwood J."/>
            <person name="Gundlach H."/>
            <person name="Haberer G."/>
            <person name="Hellsten U."/>
            <person name="Mitros T."/>
            <person name="Poliakov A."/>
            <person name="Schmutz J."/>
            <person name="Spannagl M."/>
            <person name="Tang H."/>
            <person name="Wang X."/>
            <person name="Wicker T."/>
            <person name="Bharti A.K."/>
            <person name="Chapman J."/>
            <person name="Feltus F.A."/>
            <person name="Gowik U."/>
            <person name="Grigoriev I.V."/>
            <person name="Lyons E."/>
            <person name="Maher C.A."/>
            <person name="Martis M."/>
            <person name="Narechania A."/>
            <person name="Otillar R.P."/>
            <person name="Penning B.W."/>
            <person name="Salamov A.A."/>
            <person name="Wang Y."/>
            <person name="Zhang L."/>
            <person name="Carpita N.C."/>
            <person name="Freeling M."/>
            <person name="Gingle A.R."/>
            <person name="Hash C.T."/>
            <person name="Keller B."/>
            <person name="Klein P."/>
            <person name="Kresovich S."/>
            <person name="McCann M.C."/>
            <person name="Ming R."/>
            <person name="Peterson D.G."/>
            <person name="Mehboob-ur-Rahman"/>
            <person name="Ware D."/>
            <person name="Westhoff P."/>
            <person name="Mayer K.F."/>
            <person name="Messing J."/>
            <person name="Rokhsar D.S."/>
        </authorList>
    </citation>
    <scope>NUCLEOTIDE SEQUENCE [LARGE SCALE GENOMIC DNA]</scope>
    <source>
        <strain evidence="2">cv. BTx623</strain>
    </source>
</reference>
<sequence length="47" mass="5545">MTLYHYQQRLLPLQMNGTPPHIDDFVSLPATTSPSADEWNRTRIYLR</sequence>
<accession>A0A1B6PJF0</accession>
<reference evidence="2" key="2">
    <citation type="journal article" date="2018" name="Plant J.">
        <title>The Sorghum bicolor reference genome: improved assembly, gene annotations, a transcriptome atlas, and signatures of genome organization.</title>
        <authorList>
            <person name="McCormick R.F."/>
            <person name="Truong S.K."/>
            <person name="Sreedasyam A."/>
            <person name="Jenkins J."/>
            <person name="Shu S."/>
            <person name="Sims D."/>
            <person name="Kennedy M."/>
            <person name="Amirebrahimi M."/>
            <person name="Weers B.D."/>
            <person name="McKinley B."/>
            <person name="Mattison A."/>
            <person name="Morishige D.T."/>
            <person name="Grimwood J."/>
            <person name="Schmutz J."/>
            <person name="Mullet J.E."/>
        </authorList>
    </citation>
    <scope>NUCLEOTIDE SEQUENCE [LARGE SCALE GENOMIC DNA]</scope>
    <source>
        <strain evidence="2">cv. BTx623</strain>
    </source>
</reference>
<evidence type="ECO:0000313" key="2">
    <source>
        <dbReference type="Proteomes" id="UP000000768"/>
    </source>
</evidence>
<name>A0A1B6PJF0_SORBI</name>
<proteinExistence type="predicted"/>
<keyword evidence="2" id="KW-1185">Reference proteome</keyword>
<evidence type="ECO:0000313" key="1">
    <source>
        <dbReference type="EMBL" id="KXG25804.2"/>
    </source>
</evidence>
<dbReference type="EMBL" id="CM000765">
    <property type="protein sequence ID" value="KXG25804.2"/>
    <property type="molecule type" value="Genomic_DNA"/>
</dbReference>
<protein>
    <submittedName>
        <fullName evidence="1">Uncharacterized protein</fullName>
    </submittedName>
</protein>
<dbReference type="InParanoid" id="A0A1B6PJF0"/>